<name>A0AA36EH38_LACSI</name>
<evidence type="ECO:0000313" key="2">
    <source>
        <dbReference type="EMBL" id="CAI9293230.1"/>
    </source>
</evidence>
<evidence type="ECO:0000313" key="3">
    <source>
        <dbReference type="Proteomes" id="UP001177003"/>
    </source>
</evidence>
<dbReference type="AlphaFoldDB" id="A0AA36EH38"/>
<keyword evidence="3" id="KW-1185">Reference proteome</keyword>
<proteinExistence type="predicted"/>
<gene>
    <name evidence="2" type="ORF">LSALG_LOCUS32258</name>
</gene>
<sequence length="271" mass="31037">MSLSTKKCGWRIKTFLFFWNFHRLTLRNLGGEEVLDNIQEEIVDDGETDDTGHTDDNGPNCDMGENVSECEPVDADIGENEDDEADVATNLPNRFNEEQPWKEQQTVLGISSLPTSLEGFWYRLSRTSINQSSMLIGKAPRNRSEMCRTMTLRMTLMICTSPMEIMEILFSFYVLGEERMAFCRKHECNANANNLTLEFIRLDYEDLNMLNKSFPNLQVLNLVGVGEACYDLEGWETWDRRKGLKTFCAYLLLVDPLLTFSSVSSVLDQCV</sequence>
<protein>
    <recommendedName>
        <fullName evidence="4">FBD domain-containing protein</fullName>
    </recommendedName>
</protein>
<evidence type="ECO:0000256" key="1">
    <source>
        <dbReference type="SAM" id="MobiDB-lite"/>
    </source>
</evidence>
<evidence type="ECO:0008006" key="4">
    <source>
        <dbReference type="Google" id="ProtNLM"/>
    </source>
</evidence>
<dbReference type="Proteomes" id="UP001177003">
    <property type="component" value="Chromosome 7"/>
</dbReference>
<reference evidence="2" key="1">
    <citation type="submission" date="2023-04" db="EMBL/GenBank/DDBJ databases">
        <authorList>
            <person name="Vijverberg K."/>
            <person name="Xiong W."/>
            <person name="Schranz E."/>
        </authorList>
    </citation>
    <scope>NUCLEOTIDE SEQUENCE</scope>
</reference>
<dbReference type="EMBL" id="OX465083">
    <property type="protein sequence ID" value="CAI9293230.1"/>
    <property type="molecule type" value="Genomic_DNA"/>
</dbReference>
<feature type="region of interest" description="Disordered" evidence="1">
    <location>
        <begin position="45"/>
        <end position="66"/>
    </location>
</feature>
<accession>A0AA36EH38</accession>
<organism evidence="2 3">
    <name type="scientific">Lactuca saligna</name>
    <name type="common">Willowleaf lettuce</name>
    <dbReference type="NCBI Taxonomy" id="75948"/>
    <lineage>
        <taxon>Eukaryota</taxon>
        <taxon>Viridiplantae</taxon>
        <taxon>Streptophyta</taxon>
        <taxon>Embryophyta</taxon>
        <taxon>Tracheophyta</taxon>
        <taxon>Spermatophyta</taxon>
        <taxon>Magnoliopsida</taxon>
        <taxon>eudicotyledons</taxon>
        <taxon>Gunneridae</taxon>
        <taxon>Pentapetalae</taxon>
        <taxon>asterids</taxon>
        <taxon>campanulids</taxon>
        <taxon>Asterales</taxon>
        <taxon>Asteraceae</taxon>
        <taxon>Cichorioideae</taxon>
        <taxon>Cichorieae</taxon>
        <taxon>Lactucinae</taxon>
        <taxon>Lactuca</taxon>
    </lineage>
</organism>